<evidence type="ECO:0000256" key="4">
    <source>
        <dbReference type="ARBA" id="ARBA00022801"/>
    </source>
</evidence>
<dbReference type="Proteomes" id="UP000515158">
    <property type="component" value="Unplaced"/>
</dbReference>
<evidence type="ECO:0000313" key="9">
    <source>
        <dbReference type="Proteomes" id="UP000515158"/>
    </source>
</evidence>
<name>A0A6P9A2U1_THRPL</name>
<evidence type="ECO:0000256" key="7">
    <source>
        <dbReference type="ARBA" id="ARBA00025769"/>
    </source>
</evidence>
<keyword evidence="2" id="KW-0540">Nuclease</keyword>
<dbReference type="GO" id="GO:0046872">
    <property type="term" value="F:metal ion binding"/>
    <property type="evidence" value="ECO:0007669"/>
    <property type="project" value="UniProtKB-KW"/>
</dbReference>
<dbReference type="GeneID" id="117651841"/>
<dbReference type="GO" id="GO:0003676">
    <property type="term" value="F:nucleic acid binding"/>
    <property type="evidence" value="ECO:0007669"/>
    <property type="project" value="InterPro"/>
</dbReference>
<dbReference type="RefSeq" id="XP_034252153.1">
    <property type="nucleotide sequence ID" value="XM_034396262.1"/>
</dbReference>
<evidence type="ECO:0000256" key="1">
    <source>
        <dbReference type="ARBA" id="ARBA00001946"/>
    </source>
</evidence>
<dbReference type="InterPro" id="IPR012337">
    <property type="entry name" value="RNaseH-like_sf"/>
</dbReference>
<dbReference type="KEGG" id="tpal:117651841"/>
<dbReference type="InterPro" id="IPR040393">
    <property type="entry name" value="TREX1/2"/>
</dbReference>
<dbReference type="RefSeq" id="XP_034252145.1">
    <property type="nucleotide sequence ID" value="XM_034396254.1"/>
</dbReference>
<evidence type="ECO:0000256" key="3">
    <source>
        <dbReference type="ARBA" id="ARBA00022723"/>
    </source>
</evidence>
<dbReference type="PANTHER" id="PTHR13058">
    <property type="entry name" value="THREE PRIME REPAIR EXONUCLEASE 1, 2"/>
    <property type="match status" value="1"/>
</dbReference>
<dbReference type="PANTHER" id="PTHR13058:SF19">
    <property type="entry name" value="LD40940P"/>
    <property type="match status" value="1"/>
</dbReference>
<evidence type="ECO:0000313" key="16">
    <source>
        <dbReference type="RefSeq" id="XP_034252152.1"/>
    </source>
</evidence>
<keyword evidence="6" id="KW-0460">Magnesium</keyword>
<keyword evidence="4" id="KW-0378">Hydrolase</keyword>
<dbReference type="InterPro" id="IPR036397">
    <property type="entry name" value="RNaseH_sf"/>
</dbReference>
<evidence type="ECO:0000259" key="8">
    <source>
        <dbReference type="Pfam" id="PF00929"/>
    </source>
</evidence>
<comment type="similarity">
    <text evidence="7">Belongs to the exonuclease superfamily. TREX family.</text>
</comment>
<dbReference type="InterPro" id="IPR013520">
    <property type="entry name" value="Ribonucl_H"/>
</dbReference>
<evidence type="ECO:0000313" key="18">
    <source>
        <dbReference type="RefSeq" id="XP_034252154.1"/>
    </source>
</evidence>
<comment type="cofactor">
    <cofactor evidence="1">
        <name>Mg(2+)</name>
        <dbReference type="ChEBI" id="CHEBI:18420"/>
    </cofactor>
</comment>
<evidence type="ECO:0000256" key="2">
    <source>
        <dbReference type="ARBA" id="ARBA00022722"/>
    </source>
</evidence>
<evidence type="ECO:0000313" key="14">
    <source>
        <dbReference type="RefSeq" id="XP_034252150.1"/>
    </source>
</evidence>
<proteinExistence type="inferred from homology"/>
<evidence type="ECO:0000313" key="15">
    <source>
        <dbReference type="RefSeq" id="XP_034252151.1"/>
    </source>
</evidence>
<dbReference type="OrthoDB" id="7692185at2759"/>
<evidence type="ECO:0000256" key="5">
    <source>
        <dbReference type="ARBA" id="ARBA00022839"/>
    </source>
</evidence>
<dbReference type="Pfam" id="PF00929">
    <property type="entry name" value="RNase_T"/>
    <property type="match status" value="1"/>
</dbReference>
<keyword evidence="3" id="KW-0479">Metal-binding</keyword>
<evidence type="ECO:0000313" key="17">
    <source>
        <dbReference type="RefSeq" id="XP_034252153.1"/>
    </source>
</evidence>
<dbReference type="RefSeq" id="XP_034252148.1">
    <property type="nucleotide sequence ID" value="XM_034396257.1"/>
</dbReference>
<protein>
    <submittedName>
        <fullName evidence="10 11">Uncharacterized protein LOC117651841</fullName>
    </submittedName>
</protein>
<accession>A0A6P9A2U1</accession>
<evidence type="ECO:0000256" key="6">
    <source>
        <dbReference type="ARBA" id="ARBA00022842"/>
    </source>
</evidence>
<keyword evidence="5" id="KW-0269">Exonuclease</keyword>
<evidence type="ECO:0000313" key="13">
    <source>
        <dbReference type="RefSeq" id="XP_034252149.1"/>
    </source>
</evidence>
<dbReference type="GO" id="GO:0008296">
    <property type="term" value="F:3'-5'-DNA exonuclease activity"/>
    <property type="evidence" value="ECO:0007669"/>
    <property type="project" value="TreeGrafter"/>
</dbReference>
<keyword evidence="9" id="KW-1185">Reference proteome</keyword>
<dbReference type="Gene3D" id="3.30.420.10">
    <property type="entry name" value="Ribonuclease H-like superfamily/Ribonuclease H"/>
    <property type="match status" value="1"/>
</dbReference>
<feature type="domain" description="Exonuclease" evidence="8">
    <location>
        <begin position="12"/>
        <end position="98"/>
    </location>
</feature>
<dbReference type="GO" id="GO:0005737">
    <property type="term" value="C:cytoplasm"/>
    <property type="evidence" value="ECO:0007669"/>
    <property type="project" value="TreeGrafter"/>
</dbReference>
<dbReference type="RefSeq" id="XP_034252150.1">
    <property type="nucleotide sequence ID" value="XM_034396259.1"/>
</dbReference>
<dbReference type="RefSeq" id="XP_034252151.1">
    <property type="nucleotide sequence ID" value="XM_034396260.1"/>
</dbReference>
<dbReference type="GO" id="GO:0006308">
    <property type="term" value="P:DNA catabolic process"/>
    <property type="evidence" value="ECO:0007669"/>
    <property type="project" value="TreeGrafter"/>
</dbReference>
<dbReference type="RefSeq" id="XP_034252149.1">
    <property type="nucleotide sequence ID" value="XM_034396258.1"/>
</dbReference>
<sequence length="120" mass="13429">MEQAYSEFITFLRGFVHRVVLVAHNGSNFDFPLLVRDMEQLGLLAPLRAVVAGTVDSIPVFRSKLPHWGQYEFGLANLANNLNVSGHGAHDALRDAEILESLCVKLHVTINDLWCHLHTL</sequence>
<dbReference type="RefSeq" id="XP_034252147.1">
    <property type="nucleotide sequence ID" value="XM_034396256.1"/>
</dbReference>
<evidence type="ECO:0000313" key="12">
    <source>
        <dbReference type="RefSeq" id="XP_034252148.1"/>
    </source>
</evidence>
<dbReference type="SUPFAM" id="SSF53098">
    <property type="entry name" value="Ribonuclease H-like"/>
    <property type="match status" value="1"/>
</dbReference>
<evidence type="ECO:0000313" key="19">
    <source>
        <dbReference type="RefSeq" id="XP_034252155.1"/>
    </source>
</evidence>
<dbReference type="RefSeq" id="XP_034252155.1">
    <property type="nucleotide sequence ID" value="XM_034396264.1"/>
</dbReference>
<dbReference type="RefSeq" id="XP_034252152.1">
    <property type="nucleotide sequence ID" value="XM_034396261.1"/>
</dbReference>
<reference evidence="10 11" key="1">
    <citation type="submission" date="2025-04" db="UniProtKB">
        <authorList>
            <consortium name="RefSeq"/>
        </authorList>
    </citation>
    <scope>IDENTIFICATION</scope>
    <source>
        <tissue evidence="10 11">Total insect</tissue>
    </source>
</reference>
<dbReference type="AlphaFoldDB" id="A0A6P9A2U1"/>
<evidence type="ECO:0000313" key="11">
    <source>
        <dbReference type="RefSeq" id="XP_034252147.1"/>
    </source>
</evidence>
<evidence type="ECO:0000313" key="10">
    <source>
        <dbReference type="RefSeq" id="XP_034252145.1"/>
    </source>
</evidence>
<gene>
    <name evidence="10 11 12 13 14 15 16 17 18 19" type="primary">LOC117651841</name>
</gene>
<dbReference type="RefSeq" id="XP_034252154.1">
    <property type="nucleotide sequence ID" value="XM_034396263.1"/>
</dbReference>
<organism evidence="12">
    <name type="scientific">Thrips palmi</name>
    <name type="common">Melon thrips</name>
    <dbReference type="NCBI Taxonomy" id="161013"/>
    <lineage>
        <taxon>Eukaryota</taxon>
        <taxon>Metazoa</taxon>
        <taxon>Ecdysozoa</taxon>
        <taxon>Arthropoda</taxon>
        <taxon>Hexapoda</taxon>
        <taxon>Insecta</taxon>
        <taxon>Pterygota</taxon>
        <taxon>Neoptera</taxon>
        <taxon>Paraneoptera</taxon>
        <taxon>Thysanoptera</taxon>
        <taxon>Terebrantia</taxon>
        <taxon>Thripoidea</taxon>
        <taxon>Thripidae</taxon>
        <taxon>Thrips</taxon>
    </lineage>
</organism>